<keyword evidence="1 2" id="KW-0732">Signal</keyword>
<keyword evidence="4" id="KW-1185">Reference proteome</keyword>
<dbReference type="InterPro" id="IPR001611">
    <property type="entry name" value="Leu-rich_rpt"/>
</dbReference>
<accession>A0AAV2R1C0</accession>
<dbReference type="GO" id="GO:0031012">
    <property type="term" value="C:extracellular matrix"/>
    <property type="evidence" value="ECO:0007669"/>
    <property type="project" value="TreeGrafter"/>
</dbReference>
<feature type="non-terminal residue" evidence="3">
    <location>
        <position position="1"/>
    </location>
</feature>
<sequence length="352" mass="40134">RPKMSTKLLLLLGLCMTWAEQSIAGRVNEGLNTCPLAFEISPCSCTYDEDLYEPDLYCPHIGSIEQLQEIFTTAHFPEKRFWRIRVSGAPLGDIPEDVFNDVAFDEIHLNACNITSVHPDAFSASKPNMDTWEMYSNKLTDSSFPWSTLGEYPKLWWVHVDHNDFTTFPTLSSEYLEDINLWKNPITYFGREQLSGAPNLRILNVSPYIESFSGDSFLDLTQLEEIHLSNNNIGDLGAGQITLNSEKFSYLYLQNCSIADIHPEAITGVMSTRLKVFLEHNHLTQLQEEVFRPLTDHMLDGWGELELEDNPLICDCNMYWLLSNQTLLDNVRTGTCDDGTPLKDVDISEWNC</sequence>
<protein>
    <recommendedName>
        <fullName evidence="5">Membrane glycoprotein lig-1</fullName>
    </recommendedName>
</protein>
<dbReference type="GO" id="GO:0005615">
    <property type="term" value="C:extracellular space"/>
    <property type="evidence" value="ECO:0007669"/>
    <property type="project" value="TreeGrafter"/>
</dbReference>
<dbReference type="PANTHER" id="PTHR24373:SF385">
    <property type="entry name" value="GH01279P-RELATED"/>
    <property type="match status" value="1"/>
</dbReference>
<reference evidence="3 4" key="1">
    <citation type="submission" date="2024-05" db="EMBL/GenBank/DDBJ databases">
        <authorList>
            <person name="Wallberg A."/>
        </authorList>
    </citation>
    <scope>NUCLEOTIDE SEQUENCE [LARGE SCALE GENOMIC DNA]</scope>
</reference>
<gene>
    <name evidence="3" type="ORF">MNOR_LOCUS18416</name>
</gene>
<proteinExistence type="predicted"/>
<evidence type="ECO:0008006" key="5">
    <source>
        <dbReference type="Google" id="ProtNLM"/>
    </source>
</evidence>
<evidence type="ECO:0000256" key="1">
    <source>
        <dbReference type="ARBA" id="ARBA00022729"/>
    </source>
</evidence>
<dbReference type="AlphaFoldDB" id="A0AAV2R1C0"/>
<dbReference type="InterPro" id="IPR050328">
    <property type="entry name" value="Dev_Immune_Receptor"/>
</dbReference>
<dbReference type="Proteomes" id="UP001497623">
    <property type="component" value="Unassembled WGS sequence"/>
</dbReference>
<dbReference type="InterPro" id="IPR032675">
    <property type="entry name" value="LRR_dom_sf"/>
</dbReference>
<evidence type="ECO:0000256" key="2">
    <source>
        <dbReference type="SAM" id="SignalP"/>
    </source>
</evidence>
<dbReference type="EMBL" id="CAXKWB010013155">
    <property type="protein sequence ID" value="CAL4106808.1"/>
    <property type="molecule type" value="Genomic_DNA"/>
</dbReference>
<evidence type="ECO:0000313" key="3">
    <source>
        <dbReference type="EMBL" id="CAL4106808.1"/>
    </source>
</evidence>
<dbReference type="Gene3D" id="3.80.10.10">
    <property type="entry name" value="Ribonuclease Inhibitor"/>
    <property type="match status" value="1"/>
</dbReference>
<dbReference type="SUPFAM" id="SSF52058">
    <property type="entry name" value="L domain-like"/>
    <property type="match status" value="1"/>
</dbReference>
<feature type="signal peptide" evidence="2">
    <location>
        <begin position="1"/>
        <end position="19"/>
    </location>
</feature>
<organism evidence="3 4">
    <name type="scientific">Meganyctiphanes norvegica</name>
    <name type="common">Northern krill</name>
    <name type="synonym">Thysanopoda norvegica</name>
    <dbReference type="NCBI Taxonomy" id="48144"/>
    <lineage>
        <taxon>Eukaryota</taxon>
        <taxon>Metazoa</taxon>
        <taxon>Ecdysozoa</taxon>
        <taxon>Arthropoda</taxon>
        <taxon>Crustacea</taxon>
        <taxon>Multicrustacea</taxon>
        <taxon>Malacostraca</taxon>
        <taxon>Eumalacostraca</taxon>
        <taxon>Eucarida</taxon>
        <taxon>Euphausiacea</taxon>
        <taxon>Euphausiidae</taxon>
        <taxon>Meganyctiphanes</taxon>
    </lineage>
</organism>
<comment type="caution">
    <text evidence="3">The sequence shown here is derived from an EMBL/GenBank/DDBJ whole genome shotgun (WGS) entry which is preliminary data.</text>
</comment>
<name>A0AAV2R1C0_MEGNR</name>
<evidence type="ECO:0000313" key="4">
    <source>
        <dbReference type="Proteomes" id="UP001497623"/>
    </source>
</evidence>
<dbReference type="PANTHER" id="PTHR24373">
    <property type="entry name" value="SLIT RELATED LEUCINE-RICH REPEAT NEURONAL PROTEIN"/>
    <property type="match status" value="1"/>
</dbReference>
<dbReference type="Pfam" id="PF13855">
    <property type="entry name" value="LRR_8"/>
    <property type="match status" value="1"/>
</dbReference>
<feature type="chain" id="PRO_5043483604" description="Membrane glycoprotein lig-1" evidence="2">
    <location>
        <begin position="20"/>
        <end position="352"/>
    </location>
</feature>